<keyword evidence="4" id="KW-0342">GTP-binding</keyword>
<dbReference type="SUPFAM" id="SSF52540">
    <property type="entry name" value="P-loop containing nucleoside triphosphate hydrolases"/>
    <property type="match status" value="2"/>
</dbReference>
<feature type="compositionally biased region" description="Low complexity" evidence="6">
    <location>
        <begin position="629"/>
        <end position="646"/>
    </location>
</feature>
<keyword evidence="2" id="KW-0547">Nucleotide-binding</keyword>
<evidence type="ECO:0000313" key="9">
    <source>
        <dbReference type="Proteomes" id="UP000550714"/>
    </source>
</evidence>
<evidence type="ECO:0000256" key="1">
    <source>
        <dbReference type="ARBA" id="ARBA00004370"/>
    </source>
</evidence>
<evidence type="ECO:0000256" key="6">
    <source>
        <dbReference type="SAM" id="MobiDB-lite"/>
    </source>
</evidence>
<sequence>MTAAGEGRPAGPLSESVADLCNRLRSQVSPRTAAGFTEVLRRLGAPLQVAVAGRIKSGKSTLVNALIGRRVAPTAVGECTRLVTRFQYGTVDRIEVVFADGTKQVQPFAPDGGIPAELGVDIDRVSHIEAYLTNAVLRDMTVIDTPGLGSLDTSSVARTQRALGATRLSGSLTDDDVDDDDGGGSGEQAASPGNTGSPEEDAGSWEDADTLDETSRSALVGAEAVLYVVTQGIRADDQQALAAFTAATASREAGPVNAIAVLNKADTIPPESVEGADGDVWAAATKLAEKQANLLRPRVADVLPVIGLLAESTETGAFTGTDADALRTLAGLDDGDLEVMLVSADIFTSWECDVPAGVRARLLEKLDLFGIRRAIEIIREDERITVGALHRRLLDVSGLEAVHRRLSSVFAARADGIKAAAALASITAFAHHSGDQAERQRVHDAIEVLLARPEAHQLRLLEALTLVTSGAVDMPQDLTDEVLRVGSSAEADAQLGMPGASAEELSSFALDRAGWWRSFASFGATPAQARVAHVVHRAYFLMWQRLKTQASQAAGAASAGGGPTTAPGTTAPGNSAPAGNGAAPGNRAPAGDGSRPGHPGRDGARPGRPHPGAQPRPAAQPQPAPPYTARPGAAPPHTAGPGRQAR</sequence>
<protein>
    <recommendedName>
        <fullName evidence="7">Dynamin N-terminal domain-containing protein</fullName>
    </recommendedName>
</protein>
<dbReference type="Proteomes" id="UP000550714">
    <property type="component" value="Unassembled WGS sequence"/>
</dbReference>
<evidence type="ECO:0000313" key="8">
    <source>
        <dbReference type="EMBL" id="MBB3049735.1"/>
    </source>
</evidence>
<evidence type="ECO:0000256" key="3">
    <source>
        <dbReference type="ARBA" id="ARBA00022801"/>
    </source>
</evidence>
<keyword evidence="3" id="KW-0378">Hydrolase</keyword>
<feature type="region of interest" description="Disordered" evidence="6">
    <location>
        <begin position="554"/>
        <end position="646"/>
    </location>
</feature>
<feature type="compositionally biased region" description="Low complexity" evidence="6">
    <location>
        <begin position="564"/>
        <end position="597"/>
    </location>
</feature>
<gene>
    <name evidence="8" type="ORF">FHS23_000730</name>
</gene>
<comment type="subcellular location">
    <subcellularLocation>
        <location evidence="1">Membrane</location>
    </subcellularLocation>
</comment>
<keyword evidence="5" id="KW-0472">Membrane</keyword>
<accession>A0A839RX44</accession>
<organism evidence="8 9">
    <name type="scientific">Prauserella isguenensis</name>
    <dbReference type="NCBI Taxonomy" id="1470180"/>
    <lineage>
        <taxon>Bacteria</taxon>
        <taxon>Bacillati</taxon>
        <taxon>Actinomycetota</taxon>
        <taxon>Actinomycetes</taxon>
        <taxon>Pseudonocardiales</taxon>
        <taxon>Pseudonocardiaceae</taxon>
        <taxon>Prauserella</taxon>
    </lineage>
</organism>
<comment type="caution">
    <text evidence="8">The sequence shown here is derived from an EMBL/GenBank/DDBJ whole genome shotgun (WGS) entry which is preliminary data.</text>
</comment>
<dbReference type="InterPro" id="IPR045063">
    <property type="entry name" value="Dynamin_N"/>
</dbReference>
<dbReference type="GO" id="GO:0005525">
    <property type="term" value="F:GTP binding"/>
    <property type="evidence" value="ECO:0007669"/>
    <property type="project" value="UniProtKB-KW"/>
</dbReference>
<evidence type="ECO:0000256" key="2">
    <source>
        <dbReference type="ARBA" id="ARBA00022741"/>
    </source>
</evidence>
<dbReference type="AlphaFoldDB" id="A0A839RX44"/>
<dbReference type="InterPro" id="IPR027417">
    <property type="entry name" value="P-loop_NTPase"/>
</dbReference>
<dbReference type="PANTHER" id="PTHR10465:SF0">
    <property type="entry name" value="SARCALUMENIN"/>
    <property type="match status" value="1"/>
</dbReference>
<dbReference type="Gene3D" id="3.40.50.300">
    <property type="entry name" value="P-loop containing nucleotide triphosphate hydrolases"/>
    <property type="match status" value="1"/>
</dbReference>
<evidence type="ECO:0000259" key="7">
    <source>
        <dbReference type="Pfam" id="PF00350"/>
    </source>
</evidence>
<dbReference type="EMBL" id="JACHWU010000001">
    <property type="protein sequence ID" value="MBB3049735.1"/>
    <property type="molecule type" value="Genomic_DNA"/>
</dbReference>
<keyword evidence="9" id="KW-1185">Reference proteome</keyword>
<evidence type="ECO:0000256" key="5">
    <source>
        <dbReference type="ARBA" id="ARBA00023136"/>
    </source>
</evidence>
<dbReference type="InterPro" id="IPR027094">
    <property type="entry name" value="Mitofusin_fam"/>
</dbReference>
<dbReference type="GO" id="GO:0016020">
    <property type="term" value="C:membrane"/>
    <property type="evidence" value="ECO:0007669"/>
    <property type="project" value="UniProtKB-SubCell"/>
</dbReference>
<dbReference type="GO" id="GO:0003924">
    <property type="term" value="F:GTPase activity"/>
    <property type="evidence" value="ECO:0007669"/>
    <property type="project" value="InterPro"/>
</dbReference>
<name>A0A839RX44_9PSEU</name>
<evidence type="ECO:0000256" key="4">
    <source>
        <dbReference type="ARBA" id="ARBA00023134"/>
    </source>
</evidence>
<feature type="region of interest" description="Disordered" evidence="6">
    <location>
        <begin position="167"/>
        <end position="212"/>
    </location>
</feature>
<feature type="compositionally biased region" description="Acidic residues" evidence="6">
    <location>
        <begin position="198"/>
        <end position="212"/>
    </location>
</feature>
<feature type="compositionally biased region" description="Pro residues" evidence="6">
    <location>
        <begin position="612"/>
        <end position="628"/>
    </location>
</feature>
<feature type="domain" description="Dynamin N-terminal" evidence="7">
    <location>
        <begin position="49"/>
        <end position="154"/>
    </location>
</feature>
<proteinExistence type="predicted"/>
<dbReference type="Pfam" id="PF00350">
    <property type="entry name" value="Dynamin_N"/>
    <property type="match status" value="1"/>
</dbReference>
<dbReference type="PANTHER" id="PTHR10465">
    <property type="entry name" value="TRANSMEMBRANE GTPASE FZO1"/>
    <property type="match status" value="1"/>
</dbReference>
<reference evidence="8 9" key="1">
    <citation type="submission" date="2020-08" db="EMBL/GenBank/DDBJ databases">
        <title>Genomic Encyclopedia of Type Strains, Phase III (KMG-III): the genomes of soil and plant-associated and newly described type strains.</title>
        <authorList>
            <person name="Whitman W."/>
        </authorList>
    </citation>
    <scope>NUCLEOTIDE SEQUENCE [LARGE SCALE GENOMIC DNA]</scope>
    <source>
        <strain evidence="8 9">CECT 8577</strain>
    </source>
</reference>
<feature type="compositionally biased region" description="Acidic residues" evidence="6">
    <location>
        <begin position="173"/>
        <end position="182"/>
    </location>
</feature>